<evidence type="ECO:0000256" key="7">
    <source>
        <dbReference type="ARBA" id="ARBA00023285"/>
    </source>
</evidence>
<keyword evidence="4" id="KW-0479">Metal-binding</keyword>
<evidence type="ECO:0000313" key="9">
    <source>
        <dbReference type="EMBL" id="GAA1419408.1"/>
    </source>
</evidence>
<evidence type="ECO:0000313" key="10">
    <source>
        <dbReference type="Proteomes" id="UP001501266"/>
    </source>
</evidence>
<dbReference type="Gene3D" id="3.30.70.360">
    <property type="match status" value="1"/>
</dbReference>
<gene>
    <name evidence="9" type="ORF">GCM10009640_07050</name>
</gene>
<comment type="caution">
    <text evidence="9">The sequence shown here is derived from an EMBL/GenBank/DDBJ whole genome shotgun (WGS) entry which is preliminary data.</text>
</comment>
<dbReference type="PANTHER" id="PTHR43808:SF25">
    <property type="entry name" value="PEPTIDASE M20 DIMERISATION DOMAIN-CONTAINING PROTEIN"/>
    <property type="match status" value="1"/>
</dbReference>
<evidence type="ECO:0000259" key="8">
    <source>
        <dbReference type="Pfam" id="PF07687"/>
    </source>
</evidence>
<dbReference type="InterPro" id="IPR011650">
    <property type="entry name" value="Peptidase_M20_dimer"/>
</dbReference>
<dbReference type="Gene3D" id="3.40.630.10">
    <property type="entry name" value="Zn peptidases"/>
    <property type="match status" value="1"/>
</dbReference>
<dbReference type="Proteomes" id="UP001501266">
    <property type="component" value="Unassembled WGS sequence"/>
</dbReference>
<keyword evidence="7" id="KW-0170">Cobalt</keyword>
<evidence type="ECO:0000256" key="1">
    <source>
        <dbReference type="ARBA" id="ARBA00001941"/>
    </source>
</evidence>
<comment type="cofactor">
    <cofactor evidence="1">
        <name>Co(2+)</name>
        <dbReference type="ChEBI" id="CHEBI:48828"/>
    </cofactor>
</comment>
<evidence type="ECO:0000256" key="3">
    <source>
        <dbReference type="ARBA" id="ARBA00006247"/>
    </source>
</evidence>
<dbReference type="InterPro" id="IPR050072">
    <property type="entry name" value="Peptidase_M20A"/>
</dbReference>
<comment type="similarity">
    <text evidence="3">Belongs to the peptidase M20A family.</text>
</comment>
<proteinExistence type="inferred from homology"/>
<dbReference type="InterPro" id="IPR010182">
    <property type="entry name" value="ArgE/DapE"/>
</dbReference>
<evidence type="ECO:0000256" key="2">
    <source>
        <dbReference type="ARBA" id="ARBA00001947"/>
    </source>
</evidence>
<dbReference type="InterPro" id="IPR002933">
    <property type="entry name" value="Peptidase_M20"/>
</dbReference>
<dbReference type="EMBL" id="BAAAKK010000001">
    <property type="protein sequence ID" value="GAA1419408.1"/>
    <property type="molecule type" value="Genomic_DNA"/>
</dbReference>
<dbReference type="SUPFAM" id="SSF55031">
    <property type="entry name" value="Bacterial exopeptidase dimerisation domain"/>
    <property type="match status" value="1"/>
</dbReference>
<keyword evidence="5" id="KW-0378">Hydrolase</keyword>
<dbReference type="Pfam" id="PF01546">
    <property type="entry name" value="Peptidase_M20"/>
    <property type="match status" value="1"/>
</dbReference>
<keyword evidence="6" id="KW-0862">Zinc</keyword>
<dbReference type="SUPFAM" id="SSF53187">
    <property type="entry name" value="Zn-dependent exopeptidases"/>
    <property type="match status" value="1"/>
</dbReference>
<evidence type="ECO:0000256" key="6">
    <source>
        <dbReference type="ARBA" id="ARBA00022833"/>
    </source>
</evidence>
<accession>A0ABN1YPH9</accession>
<dbReference type="Pfam" id="PF07687">
    <property type="entry name" value="M20_dimer"/>
    <property type="match status" value="1"/>
</dbReference>
<evidence type="ECO:0000256" key="5">
    <source>
        <dbReference type="ARBA" id="ARBA00022801"/>
    </source>
</evidence>
<keyword evidence="10" id="KW-1185">Reference proteome</keyword>
<reference evidence="9 10" key="1">
    <citation type="journal article" date="2019" name="Int. J. Syst. Evol. Microbiol.">
        <title>The Global Catalogue of Microorganisms (GCM) 10K type strain sequencing project: providing services to taxonomists for standard genome sequencing and annotation.</title>
        <authorList>
            <consortium name="The Broad Institute Genomics Platform"/>
            <consortium name="The Broad Institute Genome Sequencing Center for Infectious Disease"/>
            <person name="Wu L."/>
            <person name="Ma J."/>
        </authorList>
    </citation>
    <scope>NUCLEOTIDE SEQUENCE [LARGE SCALE GENOMIC DNA]</scope>
    <source>
        <strain evidence="9 10">JCM 12398</strain>
    </source>
</reference>
<sequence>MQPLVVSAPVGEPTPDLSAAEVRVLEAIDAQALVLDLVELIRVPSVTGSDAESELQHRQAQQLAALGFDVDAWKLDLAALASHPDFPGTEAPRTEGHGVVGVLGDDAAVPALVLQGHVDVVPTGDLDKWPGRDPFSGAISAGSLHGRGACDMKAGVAANMAVARALVASGVRLERSFAVHAVVGEEDGGLGAFATMLRGHRGEAAVITEPTSTNLVVGNAGALTFELRVSGRAAHGSARLSGYSAIDAFLPIRSALVELERVRNAHPDPLFDGNALPYPISIGILRAGDWASSVPDLLVAEGRLGVQLGEPVALARAALEAAVAEACQRDPWLRDHPVRVGWPGGQFASGQLDVAHPLVDEVIGAIAITERRAARLAGAPYGSDLRLYAGMGGIPTLHYGPGDVRYAHAPREQVPIDELIATTRSLALLAARRCGAHL</sequence>
<evidence type="ECO:0000256" key="4">
    <source>
        <dbReference type="ARBA" id="ARBA00022723"/>
    </source>
</evidence>
<protein>
    <submittedName>
        <fullName evidence="9">ArgE/DapE family deacylase</fullName>
    </submittedName>
</protein>
<comment type="cofactor">
    <cofactor evidence="2">
        <name>Zn(2+)</name>
        <dbReference type="ChEBI" id="CHEBI:29105"/>
    </cofactor>
</comment>
<feature type="domain" description="Peptidase M20 dimerisation" evidence="8">
    <location>
        <begin position="217"/>
        <end position="328"/>
    </location>
</feature>
<name>A0ABN1YPH9_9MICO</name>
<dbReference type="NCBIfam" id="TIGR01910">
    <property type="entry name" value="DapE-ArgE"/>
    <property type="match status" value="1"/>
</dbReference>
<dbReference type="InterPro" id="IPR036264">
    <property type="entry name" value="Bact_exopeptidase_dim_dom"/>
</dbReference>
<organism evidence="9 10">
    <name type="scientific">Agrococcus citreus</name>
    <dbReference type="NCBI Taxonomy" id="84643"/>
    <lineage>
        <taxon>Bacteria</taxon>
        <taxon>Bacillati</taxon>
        <taxon>Actinomycetota</taxon>
        <taxon>Actinomycetes</taxon>
        <taxon>Micrococcales</taxon>
        <taxon>Microbacteriaceae</taxon>
        <taxon>Agrococcus</taxon>
    </lineage>
</organism>
<dbReference type="PANTHER" id="PTHR43808">
    <property type="entry name" value="ACETYLORNITHINE DEACETYLASE"/>
    <property type="match status" value="1"/>
</dbReference>